<keyword evidence="2" id="KW-1185">Reference proteome</keyword>
<accession>A0A8R1TQQ2</accession>
<reference evidence="2" key="1">
    <citation type="submission" date="2013-10" db="EMBL/GenBank/DDBJ databases">
        <title>Genome sequencing of Onchocerca volvulus.</title>
        <authorList>
            <person name="Cotton J."/>
            <person name="Tsai J."/>
            <person name="Stanley E."/>
            <person name="Tracey A."/>
            <person name="Holroyd N."/>
            <person name="Lustigman S."/>
            <person name="Berriman M."/>
        </authorList>
    </citation>
    <scope>NUCLEOTIDE SEQUENCE</scope>
</reference>
<name>A0A8R1TQQ2_ONCVO</name>
<dbReference type="EMBL" id="CMVM020000074">
    <property type="status" value="NOT_ANNOTATED_CDS"/>
    <property type="molecule type" value="Genomic_DNA"/>
</dbReference>
<proteinExistence type="predicted"/>
<sequence length="169" mass="19766">MSISKVLEETSKNSKSFFSCPDQAVRIFVASWMCNRRKEGSIKILLCWTAPMFFNASRYYRILNHDKERQVWDEFINYIETKHDALMEEPTEYNNIKLLERLEANPELMEVMNKAEKATNATAMDDSFELATKIEKQFFSLIPRVTGLTVYRNVMINEIARDESTTVTI</sequence>
<protein>
    <submittedName>
        <fullName evidence="1">Uncharacterized protein</fullName>
    </submittedName>
</protein>
<reference evidence="1" key="2">
    <citation type="submission" date="2022-06" db="UniProtKB">
        <authorList>
            <consortium name="EnsemblMetazoa"/>
        </authorList>
    </citation>
    <scope>IDENTIFICATION</scope>
</reference>
<dbReference type="Proteomes" id="UP000024404">
    <property type="component" value="Unassembled WGS sequence"/>
</dbReference>
<evidence type="ECO:0000313" key="1">
    <source>
        <dbReference type="EnsemblMetazoa" id="OVOC2458.1"/>
    </source>
</evidence>
<dbReference type="EnsemblMetazoa" id="OVOC2458.1">
    <property type="protein sequence ID" value="OVOC2458.1"/>
    <property type="gene ID" value="WBGene00239267"/>
</dbReference>
<evidence type="ECO:0000313" key="2">
    <source>
        <dbReference type="Proteomes" id="UP000024404"/>
    </source>
</evidence>
<organism evidence="1 2">
    <name type="scientific">Onchocerca volvulus</name>
    <dbReference type="NCBI Taxonomy" id="6282"/>
    <lineage>
        <taxon>Eukaryota</taxon>
        <taxon>Metazoa</taxon>
        <taxon>Ecdysozoa</taxon>
        <taxon>Nematoda</taxon>
        <taxon>Chromadorea</taxon>
        <taxon>Rhabditida</taxon>
        <taxon>Spirurina</taxon>
        <taxon>Spiruromorpha</taxon>
        <taxon>Filarioidea</taxon>
        <taxon>Onchocercidae</taxon>
        <taxon>Onchocerca</taxon>
    </lineage>
</organism>
<dbReference type="AlphaFoldDB" id="A0A8R1TQQ2"/>